<dbReference type="EMBL" id="JAFVMH010000009">
    <property type="protein sequence ID" value="MBO1326305.1"/>
    <property type="molecule type" value="Genomic_DNA"/>
</dbReference>
<dbReference type="PANTHER" id="PTHR10443">
    <property type="entry name" value="MICROSOMAL DIPEPTIDASE"/>
    <property type="match status" value="1"/>
</dbReference>
<sequence length="334" mass="36998">MTRDAQVLYGNSVVIDGLQTCAWSRPVFEEMRAAGLTMVNAASLLWENFSEGMAYIRTWEQLFADNADLIMPVRTVDDIETAKHTQRTGISIGWQNTSPLEDRLDYIRLFKLLGVNIMQLTYNTQNYSGAGYLELRDSGLTGFGREVIAEMNRHGVLCDLSHVGDLTAAEVIAHSSKPVCISHVLPRALHDVKRNKSDDLFKACAAKGGVIGLSLFAPGLKAGNDATIEDYLDAMAYVLNLVGEDHVAIGTDFSTGHPRPGPWQVWANRDKGYARQLTNFAQTVIRKPAGIATIAETPNLAPAMLRRGWSETRITKILGENWLRIFRATWTTET</sequence>
<dbReference type="PANTHER" id="PTHR10443:SF12">
    <property type="entry name" value="DIPEPTIDASE"/>
    <property type="match status" value="1"/>
</dbReference>
<dbReference type="GO" id="GO:0070573">
    <property type="term" value="F:metallodipeptidase activity"/>
    <property type="evidence" value="ECO:0007669"/>
    <property type="project" value="InterPro"/>
</dbReference>
<keyword evidence="2" id="KW-1185">Reference proteome</keyword>
<comment type="caution">
    <text evidence="1">The sequence shown here is derived from an EMBL/GenBank/DDBJ whole genome shotgun (WGS) entry which is preliminary data.</text>
</comment>
<dbReference type="Gene3D" id="3.20.20.140">
    <property type="entry name" value="Metal-dependent hydrolases"/>
    <property type="match status" value="1"/>
</dbReference>
<reference evidence="1" key="1">
    <citation type="submission" date="2021-03" db="EMBL/GenBank/DDBJ databases">
        <title>The complete genome sequence of Acetobacter sp. TBRC 12339.</title>
        <authorList>
            <person name="Charoenyingcharoen P."/>
            <person name="Yukphan P."/>
        </authorList>
    </citation>
    <scope>NUCLEOTIDE SEQUENCE</scope>
    <source>
        <strain evidence="1">TBRC 12339</strain>
    </source>
</reference>
<dbReference type="SUPFAM" id="SSF51556">
    <property type="entry name" value="Metallo-dependent hydrolases"/>
    <property type="match status" value="1"/>
</dbReference>
<dbReference type="RefSeq" id="WP_207846974.1">
    <property type="nucleotide sequence ID" value="NZ_JAFVMH010000009.1"/>
</dbReference>
<organism evidence="1 2">
    <name type="scientific">Acetobacter garciniae</name>
    <dbReference type="NCBI Taxonomy" id="2817435"/>
    <lineage>
        <taxon>Bacteria</taxon>
        <taxon>Pseudomonadati</taxon>
        <taxon>Pseudomonadota</taxon>
        <taxon>Alphaproteobacteria</taxon>
        <taxon>Acetobacterales</taxon>
        <taxon>Acetobacteraceae</taxon>
        <taxon>Acetobacter</taxon>
    </lineage>
</organism>
<dbReference type="InterPro" id="IPR008257">
    <property type="entry name" value="Pept_M19"/>
</dbReference>
<protein>
    <submittedName>
        <fullName evidence="1">Membrane dipeptidase</fullName>
    </submittedName>
</protein>
<proteinExistence type="predicted"/>
<dbReference type="InterPro" id="IPR032466">
    <property type="entry name" value="Metal_Hydrolase"/>
</dbReference>
<name>A0A939KP16_9PROT</name>
<evidence type="ECO:0000313" key="1">
    <source>
        <dbReference type="EMBL" id="MBO1326305.1"/>
    </source>
</evidence>
<accession>A0A939KP16</accession>
<evidence type="ECO:0000313" key="2">
    <source>
        <dbReference type="Proteomes" id="UP000664073"/>
    </source>
</evidence>
<dbReference type="GO" id="GO:0006508">
    <property type="term" value="P:proteolysis"/>
    <property type="evidence" value="ECO:0007669"/>
    <property type="project" value="InterPro"/>
</dbReference>
<dbReference type="AlphaFoldDB" id="A0A939KP16"/>
<dbReference type="Pfam" id="PF01244">
    <property type="entry name" value="Peptidase_M19"/>
    <property type="match status" value="1"/>
</dbReference>
<gene>
    <name evidence="1" type="ORF">J2D77_14205</name>
</gene>
<dbReference type="PROSITE" id="PS51365">
    <property type="entry name" value="RENAL_DIPEPTIDASE_2"/>
    <property type="match status" value="1"/>
</dbReference>
<dbReference type="Proteomes" id="UP000664073">
    <property type="component" value="Unassembled WGS sequence"/>
</dbReference>